<dbReference type="AlphaFoldDB" id="A0A4U7JL43"/>
<evidence type="ECO:0000259" key="2">
    <source>
        <dbReference type="Pfam" id="PF22617"/>
    </source>
</evidence>
<dbReference type="Pfam" id="PF22617">
    <property type="entry name" value="HCS_D2"/>
    <property type="match status" value="1"/>
</dbReference>
<dbReference type="OrthoDB" id="503431at2"/>
<dbReference type="PANTHER" id="PTHR42880">
    <property type="entry name" value="HOMOCITRATE SYNTHASE"/>
    <property type="match status" value="1"/>
</dbReference>
<dbReference type="KEGG" id="rher:EHE19_001280"/>
<sequence>MIKITDITLCTLDNEAYQDDKVIELYLLLCKTGINFIEINVPLFERLKEKVDKSMTVLRVQDPTEVKYYPGFKKYICRHSGLFTQSDTISEIQINDVREINMMSKFSEYSNIRIVGLDDLMQHDYLSAFNKIKKLKSEMIELCPQNSCYCATALAIEWILNGGNNIAVSFAGSGGFAALEEVIMALRITKRHKPNLDLSVLVQIKSLYEQITGKRIYKNKAVIGSGIFEVESGIHVDGIYKNGSNYEPFEPSIVGMNRKIVIGKHSGSTAIEIKLNEYNIAFPQDKITELLEIVQLESIRLKRSISDQEFVAIAENFNKLKHCSEYTA</sequence>
<feature type="domain" description="2-isopropylmalate synthase/homocitrate synthase post-catalytic" evidence="2">
    <location>
        <begin position="222"/>
        <end position="293"/>
    </location>
</feature>
<dbReference type="InterPro" id="IPR013785">
    <property type="entry name" value="Aldolase_TIM"/>
</dbReference>
<proteinExistence type="predicted"/>
<dbReference type="Gene3D" id="1.10.238.260">
    <property type="match status" value="1"/>
</dbReference>
<dbReference type="Gene3D" id="3.20.20.70">
    <property type="entry name" value="Aldolase class I"/>
    <property type="match status" value="1"/>
</dbReference>
<dbReference type="RefSeq" id="WP_137697283.1">
    <property type="nucleotide sequence ID" value="NZ_CP061336.1"/>
</dbReference>
<name>A0A4U7JL43_9FIRM</name>
<dbReference type="GO" id="GO:0016740">
    <property type="term" value="F:transferase activity"/>
    <property type="evidence" value="ECO:0007669"/>
    <property type="project" value="UniProtKB-KW"/>
</dbReference>
<organism evidence="3 4">
    <name type="scientific">Ruminiclostridium herbifermentans</name>
    <dbReference type="NCBI Taxonomy" id="2488810"/>
    <lineage>
        <taxon>Bacteria</taxon>
        <taxon>Bacillati</taxon>
        <taxon>Bacillota</taxon>
        <taxon>Clostridia</taxon>
        <taxon>Eubacteriales</taxon>
        <taxon>Oscillospiraceae</taxon>
        <taxon>Ruminiclostridium</taxon>
    </lineage>
</organism>
<keyword evidence="1" id="KW-0808">Transferase</keyword>
<protein>
    <submittedName>
        <fullName evidence="3">Isopropylmalate synthase</fullName>
    </submittedName>
</protein>
<accession>A0A4U7JL43</accession>
<dbReference type="SUPFAM" id="SSF51569">
    <property type="entry name" value="Aldolase"/>
    <property type="match status" value="1"/>
</dbReference>
<reference evidence="3 4" key="1">
    <citation type="submission" date="2020-09" db="EMBL/GenBank/DDBJ databases">
        <title>Characterization and genome sequencing of Ruminiclostridium sp. nov. MA18.</title>
        <authorList>
            <person name="Rettenmaier R."/>
            <person name="Kowollik M.-L."/>
            <person name="Liebl W."/>
            <person name="Zverlov V."/>
        </authorList>
    </citation>
    <scope>NUCLEOTIDE SEQUENCE [LARGE SCALE GENOMIC DNA]</scope>
    <source>
        <strain evidence="3 4">MA18</strain>
    </source>
</reference>
<dbReference type="InterPro" id="IPR054691">
    <property type="entry name" value="LeuA/HCS_post-cat"/>
</dbReference>
<keyword evidence="4" id="KW-1185">Reference proteome</keyword>
<evidence type="ECO:0000256" key="1">
    <source>
        <dbReference type="ARBA" id="ARBA00022679"/>
    </source>
</evidence>
<dbReference type="Proteomes" id="UP000306409">
    <property type="component" value="Chromosome"/>
</dbReference>
<evidence type="ECO:0000313" key="3">
    <source>
        <dbReference type="EMBL" id="QNU67216.1"/>
    </source>
</evidence>
<evidence type="ECO:0000313" key="4">
    <source>
        <dbReference type="Proteomes" id="UP000306409"/>
    </source>
</evidence>
<gene>
    <name evidence="3" type="ORF">EHE19_001280</name>
</gene>
<dbReference type="PANTHER" id="PTHR42880:SF1">
    <property type="entry name" value="ISOPROPYLMALATE_HOMOCITRATE_CITRAMALATE SYNTHASE FAMILY PROTEIN"/>
    <property type="match status" value="1"/>
</dbReference>
<dbReference type="EMBL" id="CP061336">
    <property type="protein sequence ID" value="QNU67216.1"/>
    <property type="molecule type" value="Genomic_DNA"/>
</dbReference>